<dbReference type="SUPFAM" id="SSF56524">
    <property type="entry name" value="Oxidoreductase molybdopterin-binding domain"/>
    <property type="match status" value="1"/>
</dbReference>
<evidence type="ECO:0000256" key="1">
    <source>
        <dbReference type="SAM" id="SignalP"/>
    </source>
</evidence>
<reference evidence="2 5" key="1">
    <citation type="submission" date="2018-02" db="EMBL/GenBank/DDBJ databases">
        <title>Deep subsurface shale carbon reservoir microbial communities from Ohio and West Virginia, USA.</title>
        <authorList>
            <person name="Wrighton K."/>
        </authorList>
    </citation>
    <scope>NUCLEOTIDE SEQUENCE [LARGE SCALE GENOMIC DNA]</scope>
    <source>
        <strain evidence="2 5">UTICA-S1B6</strain>
    </source>
</reference>
<dbReference type="InterPro" id="IPR036374">
    <property type="entry name" value="OxRdtase_Mopterin-bd_sf"/>
</dbReference>
<keyword evidence="5" id="KW-1185">Reference proteome</keyword>
<dbReference type="Proteomes" id="UP000239446">
    <property type="component" value="Unassembled WGS sequence"/>
</dbReference>
<keyword evidence="1" id="KW-0732">Signal</keyword>
<comment type="caution">
    <text evidence="3">The sequence shown here is derived from an EMBL/GenBank/DDBJ whole genome shotgun (WGS) entry which is preliminary data.</text>
</comment>
<dbReference type="Proteomes" id="UP000239648">
    <property type="component" value="Unassembled WGS sequence"/>
</dbReference>
<dbReference type="RefSeq" id="WP_258075675.1">
    <property type="nucleotide sequence ID" value="NZ_PTIT01000040.1"/>
</dbReference>
<gene>
    <name evidence="3" type="ORF">B0H24_10408</name>
    <name evidence="2" type="ORF">BY455_1408</name>
</gene>
<protein>
    <recommendedName>
        <fullName evidence="6">Oxidoreductase molybdopterin-binding domain-containing protein</fullName>
    </recommendedName>
</protein>
<dbReference type="EMBL" id="PTIU01000040">
    <property type="protein sequence ID" value="PPK51878.1"/>
    <property type="molecule type" value="Genomic_DNA"/>
</dbReference>
<feature type="signal peptide" evidence="1">
    <location>
        <begin position="1"/>
        <end position="21"/>
    </location>
</feature>
<evidence type="ECO:0000313" key="5">
    <source>
        <dbReference type="Proteomes" id="UP000239648"/>
    </source>
</evidence>
<dbReference type="Gene3D" id="3.90.420.10">
    <property type="entry name" value="Oxidoreductase, molybdopterin-binding domain"/>
    <property type="match status" value="1"/>
</dbReference>
<feature type="chain" id="PRO_5015399751" description="Oxidoreductase molybdopterin-binding domain-containing protein" evidence="1">
    <location>
        <begin position="22"/>
        <end position="154"/>
    </location>
</feature>
<dbReference type="EMBL" id="PTIT01000040">
    <property type="protein sequence ID" value="PPK49961.1"/>
    <property type="molecule type" value="Genomic_DNA"/>
</dbReference>
<accession>A0A2S6G2C5</accession>
<proteinExistence type="predicted"/>
<organism evidence="3 4">
    <name type="scientific">Marinobacter persicus</name>
    <dbReference type="NCBI Taxonomy" id="930118"/>
    <lineage>
        <taxon>Bacteria</taxon>
        <taxon>Pseudomonadati</taxon>
        <taxon>Pseudomonadota</taxon>
        <taxon>Gammaproteobacteria</taxon>
        <taxon>Pseudomonadales</taxon>
        <taxon>Marinobacteraceae</taxon>
        <taxon>Marinobacter</taxon>
    </lineage>
</organism>
<evidence type="ECO:0000313" key="4">
    <source>
        <dbReference type="Proteomes" id="UP000239446"/>
    </source>
</evidence>
<dbReference type="AlphaFoldDB" id="A0A2S6G2C5"/>
<evidence type="ECO:0008006" key="6">
    <source>
        <dbReference type="Google" id="ProtNLM"/>
    </source>
</evidence>
<reference evidence="3 4" key="2">
    <citation type="submission" date="2018-02" db="EMBL/GenBank/DDBJ databases">
        <title>Subsurface microbial communities from deep shales in Ohio and West Virginia, USA.</title>
        <authorList>
            <person name="Wrighton K."/>
        </authorList>
    </citation>
    <scope>NUCLEOTIDE SEQUENCE [LARGE SCALE GENOMIC DNA]</scope>
    <source>
        <strain evidence="3 4">UTICA-S1B9</strain>
    </source>
</reference>
<name>A0A2S6G2C5_9GAMM</name>
<evidence type="ECO:0000313" key="2">
    <source>
        <dbReference type="EMBL" id="PPK49961.1"/>
    </source>
</evidence>
<evidence type="ECO:0000313" key="3">
    <source>
        <dbReference type="EMBL" id="PPK51878.1"/>
    </source>
</evidence>
<sequence length="154" mass="17312">MKVLLSIVGLFLSLVSGYGFAAPKLEVTNRHETVVLEWADLEALPQTTIQTTSPYFEGSVEFSGPTLQAVIDQVGLSGESEMTLIALNDYRVSGSVNELLSLDAIVATRRNGKAMSVRQRGPFWLMLPMSDRPELDHEDYHRFMVWQLQRIKLQ</sequence>